<dbReference type="Gene3D" id="2.60.40.10">
    <property type="entry name" value="Immunoglobulins"/>
    <property type="match status" value="1"/>
</dbReference>
<dbReference type="PANTHER" id="PTHR32208:SF21">
    <property type="entry name" value="LOW QUALITY PROTEIN: ALDEHYDE OXIDASE GLOX-LIKE"/>
    <property type="match status" value="1"/>
</dbReference>
<feature type="region of interest" description="Disordered" evidence="4">
    <location>
        <begin position="199"/>
        <end position="234"/>
    </location>
</feature>
<dbReference type="CDD" id="cd00035">
    <property type="entry name" value="ChtBD1"/>
    <property type="match status" value="2"/>
</dbReference>
<reference evidence="7 8" key="1">
    <citation type="submission" date="2018-03" db="EMBL/GenBank/DDBJ databases">
        <title>Genomes of Pezizomycetes fungi and the evolution of truffles.</title>
        <authorList>
            <person name="Murat C."/>
            <person name="Payen T."/>
            <person name="Noel B."/>
            <person name="Kuo A."/>
            <person name="Martin F.M."/>
        </authorList>
    </citation>
    <scope>NUCLEOTIDE SEQUENCE [LARGE SCALE GENOMIC DNA]</scope>
    <source>
        <strain evidence="7">091103-1</strain>
    </source>
</reference>
<keyword evidence="3" id="KW-1015">Disulfide bond</keyword>
<dbReference type="InterPro" id="IPR015202">
    <property type="entry name" value="GO-like_E_set"/>
</dbReference>
<feature type="disulfide bond" evidence="3">
    <location>
        <begin position="103"/>
        <end position="117"/>
    </location>
</feature>
<protein>
    <submittedName>
        <fullName evidence="7">Carbohydrate-Binding Module Family 18/Copper radical oxidase</fullName>
    </submittedName>
</protein>
<organism evidence="7 8">
    <name type="scientific">Tuber magnatum</name>
    <name type="common">white Piedmont truffle</name>
    <dbReference type="NCBI Taxonomy" id="42249"/>
    <lineage>
        <taxon>Eukaryota</taxon>
        <taxon>Fungi</taxon>
        <taxon>Dikarya</taxon>
        <taxon>Ascomycota</taxon>
        <taxon>Pezizomycotina</taxon>
        <taxon>Pezizomycetes</taxon>
        <taxon>Pezizales</taxon>
        <taxon>Tuberaceae</taxon>
        <taxon>Tuber</taxon>
    </lineage>
</organism>
<name>A0A317SWQ3_9PEZI</name>
<evidence type="ECO:0000313" key="8">
    <source>
        <dbReference type="Proteomes" id="UP000246991"/>
    </source>
</evidence>
<dbReference type="Gene3D" id="2.130.10.80">
    <property type="entry name" value="Galactose oxidase/kelch, beta-propeller"/>
    <property type="match status" value="1"/>
</dbReference>
<feature type="disulfide bond" evidence="3">
    <location>
        <begin position="260"/>
        <end position="274"/>
    </location>
</feature>
<feature type="signal peptide" evidence="5">
    <location>
        <begin position="1"/>
        <end position="20"/>
    </location>
</feature>
<dbReference type="InterPro" id="IPR037293">
    <property type="entry name" value="Gal_Oxidase_central_sf"/>
</dbReference>
<keyword evidence="1 3" id="KW-0147">Chitin-binding</keyword>
<dbReference type="InterPro" id="IPR011043">
    <property type="entry name" value="Gal_Oxase/kelch_b-propeller"/>
</dbReference>
<dbReference type="PROSITE" id="PS50941">
    <property type="entry name" value="CHIT_BIND_I_2"/>
    <property type="match status" value="3"/>
</dbReference>
<evidence type="ECO:0000313" key="7">
    <source>
        <dbReference type="EMBL" id="PWW77591.1"/>
    </source>
</evidence>
<evidence type="ECO:0000256" key="3">
    <source>
        <dbReference type="PROSITE-ProRule" id="PRU00261"/>
    </source>
</evidence>
<dbReference type="InterPro" id="IPR001002">
    <property type="entry name" value="Chitin-bd_1"/>
</dbReference>
<keyword evidence="2 5" id="KW-0732">Signal</keyword>
<dbReference type="SUPFAM" id="SSF57016">
    <property type="entry name" value="Plant lectins/antimicrobial peptides"/>
    <property type="match status" value="3"/>
</dbReference>
<dbReference type="InterPro" id="IPR036861">
    <property type="entry name" value="Endochitinase-like_sf"/>
</dbReference>
<dbReference type="STRING" id="42249.A0A317SWQ3"/>
<feature type="disulfide bond" evidence="3">
    <location>
        <begin position="188"/>
        <end position="192"/>
    </location>
</feature>
<feature type="disulfide bond" evidence="3">
    <location>
        <begin position="168"/>
        <end position="182"/>
    </location>
</feature>
<evidence type="ECO:0000256" key="1">
    <source>
        <dbReference type="ARBA" id="ARBA00022669"/>
    </source>
</evidence>
<dbReference type="Pfam" id="PF00187">
    <property type="entry name" value="Chitin_bind_1"/>
    <property type="match status" value="3"/>
</dbReference>
<accession>A0A317SWQ3</accession>
<feature type="domain" description="Chitin-binding type-1" evidence="6">
    <location>
        <begin position="148"/>
        <end position="194"/>
    </location>
</feature>
<dbReference type="AlphaFoldDB" id="A0A317SWQ3"/>
<comment type="caution">
    <text evidence="3">Lacks conserved residue(s) required for the propagation of feature annotation.</text>
</comment>
<dbReference type="CDD" id="cd11618">
    <property type="entry name" value="ChtBD1_1"/>
    <property type="match status" value="1"/>
</dbReference>
<comment type="caution">
    <text evidence="7">The sequence shown here is derived from an EMBL/GenBank/DDBJ whole genome shotgun (WGS) entry which is preliminary data.</text>
</comment>
<dbReference type="Gene3D" id="3.30.60.10">
    <property type="entry name" value="Endochitinase-like"/>
    <property type="match status" value="3"/>
</dbReference>
<dbReference type="SUPFAM" id="SSF81296">
    <property type="entry name" value="E set domains"/>
    <property type="match status" value="1"/>
</dbReference>
<dbReference type="InterPro" id="IPR013783">
    <property type="entry name" value="Ig-like_fold"/>
</dbReference>
<feature type="chain" id="PRO_5016415067" evidence="5">
    <location>
        <begin position="21"/>
        <end position="817"/>
    </location>
</feature>
<gene>
    <name evidence="7" type="ORF">C7212DRAFT_351099</name>
</gene>
<dbReference type="PANTHER" id="PTHR32208">
    <property type="entry name" value="SECRETED PROTEIN-RELATED"/>
    <property type="match status" value="1"/>
</dbReference>
<dbReference type="OrthoDB" id="2019572at2759"/>
<evidence type="ECO:0000256" key="5">
    <source>
        <dbReference type="SAM" id="SignalP"/>
    </source>
</evidence>
<sequence length="817" mass="84997">MVATQTALILSALFAHGVFANIPFPKPYITCTLKNAQEKCLKGQYCSVGDNLCKIPAPHELFRRVARPNPIPAPGDFSIDGRCGPAHGGLICDPHSHHYVGGCCSQAGWCGNTPDHCGAGCVSGCTSVKPADTTPAAPAPTGGAARPDGRCGKEFGGATCVGSAFGTCCSQYGWCGSTDQYCLPANGCQSGCTGTTPTTPATAPTTSPPTASSSSTGEPVLGAPTSTGVNPNPTGIPTTDGTCGATNGQKTCVGWEKGECCSMYGFCGNTDAHCGDGCQSGPCKAGGSPPAPGPSTAPITGGGEFAIIGQSGVPAMHAGLLPNGRAIFLDKVENYTQLKLPNGQFAYSSEYNPDDNTVVPLAYNTNAFCAGGIFLANGDFVSLGGNAPLDFIDPTVGDGFNAIRYISRSSSDASLNGQNWREPGNKLASNRWYASAQILADGRIFVASGSLNGLDPTVPANNNPTYEILSASGISSGVNVPMDILVAHQPYYMYPFMHLLKNGELFVFTAKSSQIFNIGANAITRQMPDLPGDFRTYPNTGGSVMFPLSSANGWNTKVMICGGGPYQDITAPTDPSCGVIAPEDANPTWEMDAMPQGRGMVEGVLLPDGSVIWLNGANRGAQGFELATDPTLAALLYEPTKPMGARWTQLASSTIPRLYHSVALLLLDGTILVTGSNPHEMPILEPRPGVPFITDFRVERFTPPYLQGTRATQRPSAMALSTKNLPANGSTFTISFNAATTTQGIKVALYYGGFVTHSVHMGHRMLFLDNTGFVAGTAAQTITVTMPPNKNVAPPGPYVVYVVADGTPSVGQFVTVV</sequence>
<dbReference type="InterPro" id="IPR014756">
    <property type="entry name" value="Ig_E-set"/>
</dbReference>
<feature type="domain" description="Chitin-binding type-1" evidence="6">
    <location>
        <begin position="240"/>
        <end position="285"/>
    </location>
</feature>
<dbReference type="CDD" id="cd02851">
    <property type="entry name" value="E_set_GO_C"/>
    <property type="match status" value="1"/>
</dbReference>
<proteinExistence type="predicted"/>
<evidence type="ECO:0000256" key="2">
    <source>
        <dbReference type="ARBA" id="ARBA00022729"/>
    </source>
</evidence>
<dbReference type="GO" id="GO:0008061">
    <property type="term" value="F:chitin binding"/>
    <property type="evidence" value="ECO:0007669"/>
    <property type="project" value="UniProtKB-UniRule"/>
</dbReference>
<feature type="compositionally biased region" description="Polar residues" evidence="4">
    <location>
        <begin position="224"/>
        <end position="234"/>
    </location>
</feature>
<dbReference type="InterPro" id="IPR009880">
    <property type="entry name" value="Glyoxal_oxidase_N"/>
</dbReference>
<dbReference type="Pfam" id="PF07250">
    <property type="entry name" value="Glyoxal_oxid_N"/>
    <property type="match status" value="1"/>
</dbReference>
<feature type="disulfide bond" evidence="3">
    <location>
        <begin position="121"/>
        <end position="125"/>
    </location>
</feature>
<feature type="compositionally biased region" description="Low complexity" evidence="4">
    <location>
        <begin position="199"/>
        <end position="216"/>
    </location>
</feature>
<dbReference type="SUPFAM" id="SSF50965">
    <property type="entry name" value="Galactose oxidase, central domain"/>
    <property type="match status" value="1"/>
</dbReference>
<dbReference type="Pfam" id="PF09118">
    <property type="entry name" value="GO-like_E_set"/>
    <property type="match status" value="1"/>
</dbReference>
<evidence type="ECO:0000259" key="6">
    <source>
        <dbReference type="PROSITE" id="PS50941"/>
    </source>
</evidence>
<keyword evidence="8" id="KW-1185">Reference proteome</keyword>
<feature type="domain" description="Chitin-binding type-1" evidence="6">
    <location>
        <begin position="80"/>
        <end position="127"/>
    </location>
</feature>
<dbReference type="SMART" id="SM00270">
    <property type="entry name" value="ChtBD1"/>
    <property type="match status" value="3"/>
</dbReference>
<dbReference type="Proteomes" id="UP000246991">
    <property type="component" value="Unassembled WGS sequence"/>
</dbReference>
<dbReference type="EMBL" id="PYWC01000021">
    <property type="protein sequence ID" value="PWW77591.1"/>
    <property type="molecule type" value="Genomic_DNA"/>
</dbReference>
<evidence type="ECO:0000256" key="4">
    <source>
        <dbReference type="SAM" id="MobiDB-lite"/>
    </source>
</evidence>